<evidence type="ECO:0000313" key="1">
    <source>
        <dbReference type="EMBL" id="JAH02154.1"/>
    </source>
</evidence>
<name>A0A0E9PC90_ANGAN</name>
<dbReference type="EMBL" id="GBXM01106423">
    <property type="protein sequence ID" value="JAH02154.1"/>
    <property type="molecule type" value="Transcribed_RNA"/>
</dbReference>
<organism evidence="1">
    <name type="scientific">Anguilla anguilla</name>
    <name type="common">European freshwater eel</name>
    <name type="synonym">Muraena anguilla</name>
    <dbReference type="NCBI Taxonomy" id="7936"/>
    <lineage>
        <taxon>Eukaryota</taxon>
        <taxon>Metazoa</taxon>
        <taxon>Chordata</taxon>
        <taxon>Craniata</taxon>
        <taxon>Vertebrata</taxon>
        <taxon>Euteleostomi</taxon>
        <taxon>Actinopterygii</taxon>
        <taxon>Neopterygii</taxon>
        <taxon>Teleostei</taxon>
        <taxon>Anguilliformes</taxon>
        <taxon>Anguillidae</taxon>
        <taxon>Anguilla</taxon>
    </lineage>
</organism>
<dbReference type="AlphaFoldDB" id="A0A0E9PC90"/>
<sequence length="24" mass="2568">MSLSVHGTVCGIIETQKPDLVILN</sequence>
<proteinExistence type="predicted"/>
<protein>
    <submittedName>
        <fullName evidence="1">Uncharacterized protein</fullName>
    </submittedName>
</protein>
<reference evidence="1" key="1">
    <citation type="submission" date="2014-11" db="EMBL/GenBank/DDBJ databases">
        <authorList>
            <person name="Amaro Gonzalez C."/>
        </authorList>
    </citation>
    <scope>NUCLEOTIDE SEQUENCE</scope>
</reference>
<reference evidence="1" key="2">
    <citation type="journal article" date="2015" name="Fish Shellfish Immunol.">
        <title>Early steps in the European eel (Anguilla anguilla)-Vibrio vulnificus interaction in the gills: Role of the RtxA13 toxin.</title>
        <authorList>
            <person name="Callol A."/>
            <person name="Pajuelo D."/>
            <person name="Ebbesson L."/>
            <person name="Teles M."/>
            <person name="MacKenzie S."/>
            <person name="Amaro C."/>
        </authorList>
    </citation>
    <scope>NUCLEOTIDE SEQUENCE</scope>
</reference>
<accession>A0A0E9PC90</accession>